<keyword evidence="3" id="KW-0804">Transcription</keyword>
<keyword evidence="7" id="KW-1185">Reference proteome</keyword>
<dbReference type="Pfam" id="PF01614">
    <property type="entry name" value="IclR_C"/>
    <property type="match status" value="1"/>
</dbReference>
<evidence type="ECO:0000259" key="4">
    <source>
        <dbReference type="PROSITE" id="PS51077"/>
    </source>
</evidence>
<name>A0ABY1ZQJ3_9GAMM</name>
<dbReference type="InterPro" id="IPR005471">
    <property type="entry name" value="Tscrpt_reg_IclR_N"/>
</dbReference>
<dbReference type="PANTHER" id="PTHR30136">
    <property type="entry name" value="HELIX-TURN-HELIX TRANSCRIPTIONAL REGULATOR, ICLR FAMILY"/>
    <property type="match status" value="1"/>
</dbReference>
<dbReference type="Pfam" id="PF09339">
    <property type="entry name" value="HTH_IclR"/>
    <property type="match status" value="1"/>
</dbReference>
<feature type="domain" description="HTH iclR-type" evidence="4">
    <location>
        <begin position="1"/>
        <end position="63"/>
    </location>
</feature>
<dbReference type="Gene3D" id="3.30.450.40">
    <property type="match status" value="1"/>
</dbReference>
<gene>
    <name evidence="6" type="ORF">EZI54_04475</name>
</gene>
<dbReference type="Proteomes" id="UP000313645">
    <property type="component" value="Unassembled WGS sequence"/>
</dbReference>
<dbReference type="RefSeq" id="WP_131479475.1">
    <property type="nucleotide sequence ID" value="NZ_SJDL01000005.1"/>
</dbReference>
<comment type="caution">
    <text evidence="6">The sequence shown here is derived from an EMBL/GenBank/DDBJ whole genome shotgun (WGS) entry which is preliminary data.</text>
</comment>
<dbReference type="PROSITE" id="PS51077">
    <property type="entry name" value="HTH_ICLR"/>
    <property type="match status" value="1"/>
</dbReference>
<organism evidence="6 7">
    <name type="scientific">Marinobacter halodurans</name>
    <dbReference type="NCBI Taxonomy" id="2528979"/>
    <lineage>
        <taxon>Bacteria</taxon>
        <taxon>Pseudomonadati</taxon>
        <taxon>Pseudomonadota</taxon>
        <taxon>Gammaproteobacteria</taxon>
        <taxon>Pseudomonadales</taxon>
        <taxon>Marinobacteraceae</taxon>
        <taxon>Marinobacter</taxon>
    </lineage>
</organism>
<dbReference type="EMBL" id="SJDL01000005">
    <property type="protein sequence ID" value="TBW58117.1"/>
    <property type="molecule type" value="Genomic_DNA"/>
</dbReference>
<protein>
    <submittedName>
        <fullName evidence="6">IclR family transcriptional regulator</fullName>
    </submittedName>
</protein>
<accession>A0ABY1ZQJ3</accession>
<dbReference type="Gene3D" id="1.10.10.10">
    <property type="entry name" value="Winged helix-like DNA-binding domain superfamily/Winged helix DNA-binding domain"/>
    <property type="match status" value="1"/>
</dbReference>
<keyword evidence="2" id="KW-0238">DNA-binding</keyword>
<keyword evidence="1" id="KW-0805">Transcription regulation</keyword>
<dbReference type="InterPro" id="IPR036390">
    <property type="entry name" value="WH_DNA-bd_sf"/>
</dbReference>
<dbReference type="InterPro" id="IPR036388">
    <property type="entry name" value="WH-like_DNA-bd_sf"/>
</dbReference>
<dbReference type="PANTHER" id="PTHR30136:SF35">
    <property type="entry name" value="HTH-TYPE TRANSCRIPTIONAL REGULATOR RV1719"/>
    <property type="match status" value="1"/>
</dbReference>
<evidence type="ECO:0000256" key="1">
    <source>
        <dbReference type="ARBA" id="ARBA00023015"/>
    </source>
</evidence>
<dbReference type="PROSITE" id="PS51078">
    <property type="entry name" value="ICLR_ED"/>
    <property type="match status" value="1"/>
</dbReference>
<sequence>MSSIDKAIQVLETVCDNPEAIRFTDLVARLGLPKSTAHRLLTTLLDHGLVRYDREDQRYSPGYRLLSMAQRTWERLDIPKVARDHMQRLLHEAGETVHLAAVDGHEIIYIDKLESPKTIRLYSAIGKRGPMYCTGVGKAILAYLPEQQQEDVIAHTEFVRHTAHTIPDARALRQALADIRVRGCALDMEEHEEGVRCVAAPIFNFRGEVVAGISVTSLASRMSTTRLQDLQSLLLEVARDISRELGYLQPNDHSRPGGQEAS</sequence>
<dbReference type="SMART" id="SM00346">
    <property type="entry name" value="HTH_ICLR"/>
    <property type="match status" value="1"/>
</dbReference>
<dbReference type="InterPro" id="IPR014757">
    <property type="entry name" value="Tscrpt_reg_IclR_C"/>
</dbReference>
<dbReference type="SUPFAM" id="SSF46785">
    <property type="entry name" value="Winged helix' DNA-binding domain"/>
    <property type="match status" value="1"/>
</dbReference>
<dbReference type="SUPFAM" id="SSF55781">
    <property type="entry name" value="GAF domain-like"/>
    <property type="match status" value="1"/>
</dbReference>
<feature type="domain" description="IclR-ED" evidence="5">
    <location>
        <begin position="64"/>
        <end position="247"/>
    </location>
</feature>
<proteinExistence type="predicted"/>
<evidence type="ECO:0000256" key="3">
    <source>
        <dbReference type="ARBA" id="ARBA00023163"/>
    </source>
</evidence>
<evidence type="ECO:0000259" key="5">
    <source>
        <dbReference type="PROSITE" id="PS51078"/>
    </source>
</evidence>
<evidence type="ECO:0000313" key="7">
    <source>
        <dbReference type="Proteomes" id="UP000313645"/>
    </source>
</evidence>
<dbReference type="InterPro" id="IPR029016">
    <property type="entry name" value="GAF-like_dom_sf"/>
</dbReference>
<evidence type="ECO:0000256" key="2">
    <source>
        <dbReference type="ARBA" id="ARBA00023125"/>
    </source>
</evidence>
<reference evidence="6 7" key="1">
    <citation type="submission" date="2019-02" db="EMBL/GenBank/DDBJ databases">
        <title>Marinobacter halodurans sp. nov., a marine bacterium isolated from sea tidal flat.</title>
        <authorList>
            <person name="Yoo Y."/>
            <person name="Lee D.W."/>
            <person name="Kim B.S."/>
            <person name="Kim J.-J."/>
        </authorList>
    </citation>
    <scope>NUCLEOTIDE SEQUENCE [LARGE SCALE GENOMIC DNA]</scope>
    <source>
        <strain evidence="6 7">YJ-S3-2</strain>
    </source>
</reference>
<dbReference type="InterPro" id="IPR050707">
    <property type="entry name" value="HTH_MetabolicPath_Reg"/>
</dbReference>
<evidence type="ECO:0000313" key="6">
    <source>
        <dbReference type="EMBL" id="TBW58117.1"/>
    </source>
</evidence>